<dbReference type="InterPro" id="IPR037923">
    <property type="entry name" value="HTH-like"/>
</dbReference>
<dbReference type="GO" id="GO:0003700">
    <property type="term" value="F:DNA-binding transcription factor activity"/>
    <property type="evidence" value="ECO:0007669"/>
    <property type="project" value="InterPro"/>
</dbReference>
<evidence type="ECO:0000256" key="1">
    <source>
        <dbReference type="ARBA" id="ARBA00023015"/>
    </source>
</evidence>
<evidence type="ECO:0000313" key="6">
    <source>
        <dbReference type="EMBL" id="HIT41461.1"/>
    </source>
</evidence>
<dbReference type="PANTHER" id="PTHR43280:SF28">
    <property type="entry name" value="HTH-TYPE TRANSCRIPTIONAL ACTIVATOR RHAS"/>
    <property type="match status" value="1"/>
</dbReference>
<sequence length="306" mass="35843">MFQSIYREGFHGFSIGRVKRDRDFSQNLGYLKNEYQIQYILEGERYFFTSGAKCYKMTGGSIALIDKDQIAKTCLIGGKYHDRILIEIEEADFAPICSGFGLDLKALFRDCHGVFHIKEHEEMQRIFQQMEQIMLASDYADKEMILKMLVTSLLVYGCRLDDYREKTFLSSGYVQGSLEKQKRVCEIVDYIGEHYMEGVGLDELSRRFFMSKPYMCRIFKEVTSFGVSEYINMVRIAQSKEYLVNSEISLTEIANRLGFNSLTYFERVFKREMFLTPMQYRKRKSHAEQELKTPGHAEEAEDLKDE</sequence>
<dbReference type="SUPFAM" id="SSF46689">
    <property type="entry name" value="Homeodomain-like"/>
    <property type="match status" value="2"/>
</dbReference>
<keyword evidence="3" id="KW-0804">Transcription</keyword>
<reference evidence="6" key="1">
    <citation type="submission" date="2020-10" db="EMBL/GenBank/DDBJ databases">
        <authorList>
            <person name="Gilroy R."/>
        </authorList>
    </citation>
    <scope>NUCLEOTIDE SEQUENCE</scope>
    <source>
        <strain evidence="6">CHK123-3438</strain>
    </source>
</reference>
<dbReference type="GO" id="GO:0043565">
    <property type="term" value="F:sequence-specific DNA binding"/>
    <property type="evidence" value="ECO:0007669"/>
    <property type="project" value="InterPro"/>
</dbReference>
<dbReference type="InterPro" id="IPR009057">
    <property type="entry name" value="Homeodomain-like_sf"/>
</dbReference>
<feature type="domain" description="HTH araC/xylS-type" evidence="5">
    <location>
        <begin position="185"/>
        <end position="283"/>
    </location>
</feature>
<reference evidence="6" key="2">
    <citation type="journal article" date="2021" name="PeerJ">
        <title>Extensive microbial diversity within the chicken gut microbiome revealed by metagenomics and culture.</title>
        <authorList>
            <person name="Gilroy R."/>
            <person name="Ravi A."/>
            <person name="Getino M."/>
            <person name="Pursley I."/>
            <person name="Horton D.L."/>
            <person name="Alikhan N.F."/>
            <person name="Baker D."/>
            <person name="Gharbi K."/>
            <person name="Hall N."/>
            <person name="Watson M."/>
            <person name="Adriaenssens E.M."/>
            <person name="Foster-Nyarko E."/>
            <person name="Jarju S."/>
            <person name="Secka A."/>
            <person name="Antonio M."/>
            <person name="Oren A."/>
            <person name="Chaudhuri R.R."/>
            <person name="La Ragione R."/>
            <person name="Hildebrand F."/>
            <person name="Pallen M.J."/>
        </authorList>
    </citation>
    <scope>NUCLEOTIDE SEQUENCE</scope>
    <source>
        <strain evidence="6">CHK123-3438</strain>
    </source>
</reference>
<comment type="caution">
    <text evidence="6">The sequence shown here is derived from an EMBL/GenBank/DDBJ whole genome shotgun (WGS) entry which is preliminary data.</text>
</comment>
<name>A0A9D1GIQ7_9FIRM</name>
<keyword evidence="2" id="KW-0238">DNA-binding</keyword>
<dbReference type="AlphaFoldDB" id="A0A9D1GIQ7"/>
<evidence type="ECO:0000313" key="7">
    <source>
        <dbReference type="Proteomes" id="UP000886860"/>
    </source>
</evidence>
<protein>
    <submittedName>
        <fullName evidence="6">Helix-turn-helix transcriptional regulator</fullName>
    </submittedName>
</protein>
<dbReference type="EMBL" id="DVKS01000083">
    <property type="protein sequence ID" value="HIT41461.1"/>
    <property type="molecule type" value="Genomic_DNA"/>
</dbReference>
<dbReference type="SUPFAM" id="SSF51215">
    <property type="entry name" value="Regulatory protein AraC"/>
    <property type="match status" value="1"/>
</dbReference>
<feature type="region of interest" description="Disordered" evidence="4">
    <location>
        <begin position="285"/>
        <end position="306"/>
    </location>
</feature>
<dbReference type="Proteomes" id="UP000886860">
    <property type="component" value="Unassembled WGS sequence"/>
</dbReference>
<evidence type="ECO:0000259" key="5">
    <source>
        <dbReference type="PROSITE" id="PS01124"/>
    </source>
</evidence>
<feature type="compositionally biased region" description="Basic and acidic residues" evidence="4">
    <location>
        <begin position="286"/>
        <end position="298"/>
    </location>
</feature>
<dbReference type="Pfam" id="PF12833">
    <property type="entry name" value="HTH_18"/>
    <property type="match status" value="1"/>
</dbReference>
<proteinExistence type="predicted"/>
<gene>
    <name evidence="6" type="ORF">IAB60_05040</name>
</gene>
<dbReference type="SMART" id="SM00342">
    <property type="entry name" value="HTH_ARAC"/>
    <property type="match status" value="1"/>
</dbReference>
<accession>A0A9D1GIQ7</accession>
<dbReference type="PRINTS" id="PR00032">
    <property type="entry name" value="HTHARAC"/>
</dbReference>
<organism evidence="6 7">
    <name type="scientific">Candidatus Caccovicinus merdipullorum</name>
    <dbReference type="NCBI Taxonomy" id="2840724"/>
    <lineage>
        <taxon>Bacteria</taxon>
        <taxon>Bacillati</taxon>
        <taxon>Bacillota</taxon>
        <taxon>Clostridia</taxon>
        <taxon>Eubacteriales</taxon>
        <taxon>Candidatus Caccovicinus</taxon>
    </lineage>
</organism>
<evidence type="ECO:0000256" key="2">
    <source>
        <dbReference type="ARBA" id="ARBA00023125"/>
    </source>
</evidence>
<dbReference type="PROSITE" id="PS01124">
    <property type="entry name" value="HTH_ARAC_FAMILY_2"/>
    <property type="match status" value="1"/>
</dbReference>
<dbReference type="Gene3D" id="1.10.10.60">
    <property type="entry name" value="Homeodomain-like"/>
    <property type="match status" value="2"/>
</dbReference>
<dbReference type="InterPro" id="IPR020449">
    <property type="entry name" value="Tscrpt_reg_AraC-type_HTH"/>
</dbReference>
<evidence type="ECO:0000256" key="3">
    <source>
        <dbReference type="ARBA" id="ARBA00023163"/>
    </source>
</evidence>
<dbReference type="PANTHER" id="PTHR43280">
    <property type="entry name" value="ARAC-FAMILY TRANSCRIPTIONAL REGULATOR"/>
    <property type="match status" value="1"/>
</dbReference>
<evidence type="ECO:0000256" key="4">
    <source>
        <dbReference type="SAM" id="MobiDB-lite"/>
    </source>
</evidence>
<dbReference type="InterPro" id="IPR018060">
    <property type="entry name" value="HTH_AraC"/>
</dbReference>
<keyword evidence="1" id="KW-0805">Transcription regulation</keyword>